<comment type="caution">
    <text evidence="2">The sequence shown here is derived from an EMBL/GenBank/DDBJ whole genome shotgun (WGS) entry which is preliminary data.</text>
</comment>
<dbReference type="SUPFAM" id="SSF50685">
    <property type="entry name" value="Barwin-like endoglucanases"/>
    <property type="match status" value="1"/>
</dbReference>
<gene>
    <name evidence="2" type="ORF">BCR44DRAFT_1398999</name>
</gene>
<dbReference type="PANTHER" id="PTHR31836">
    <property type="match status" value="1"/>
</dbReference>
<dbReference type="Gene3D" id="2.40.40.10">
    <property type="entry name" value="RlpA-like domain"/>
    <property type="match status" value="1"/>
</dbReference>
<dbReference type="CDD" id="cd22191">
    <property type="entry name" value="DPBB_RlpA_EXP_N-like"/>
    <property type="match status" value="1"/>
</dbReference>
<keyword evidence="3" id="KW-1185">Reference proteome</keyword>
<proteinExistence type="predicted"/>
<dbReference type="OrthoDB" id="406505at2759"/>
<dbReference type="InterPro" id="IPR036908">
    <property type="entry name" value="RlpA-like_sf"/>
</dbReference>
<dbReference type="PANTHER" id="PTHR31836:SF21">
    <property type="entry name" value="EXPANSIN-LIKE PROTEIN 7"/>
    <property type="match status" value="1"/>
</dbReference>
<evidence type="ECO:0000313" key="2">
    <source>
        <dbReference type="EMBL" id="ORZ40665.1"/>
    </source>
</evidence>
<evidence type="ECO:0000256" key="1">
    <source>
        <dbReference type="ARBA" id="ARBA00022729"/>
    </source>
</evidence>
<dbReference type="InterPro" id="IPR051477">
    <property type="entry name" value="Expansin_CellWall"/>
</dbReference>
<keyword evidence="1" id="KW-0732">Signal</keyword>
<organism evidence="2 3">
    <name type="scientific">Catenaria anguillulae PL171</name>
    <dbReference type="NCBI Taxonomy" id="765915"/>
    <lineage>
        <taxon>Eukaryota</taxon>
        <taxon>Fungi</taxon>
        <taxon>Fungi incertae sedis</taxon>
        <taxon>Blastocladiomycota</taxon>
        <taxon>Blastocladiomycetes</taxon>
        <taxon>Blastocladiales</taxon>
        <taxon>Catenariaceae</taxon>
        <taxon>Catenaria</taxon>
    </lineage>
</organism>
<dbReference type="Proteomes" id="UP000193411">
    <property type="component" value="Unassembled WGS sequence"/>
</dbReference>
<evidence type="ECO:0000313" key="3">
    <source>
        <dbReference type="Proteomes" id="UP000193411"/>
    </source>
</evidence>
<sequence length="190" mass="20304">MLFLNYRPHTSAIMLAMTVMLSSILTASLVAVISFATTAAESAPVVRSSTGMPKSGKGTMRMARFSTVPTHAAAHHGNKNLIRRGMPSKGQGEMTYYDVGLGACEKVNSNSELVAALNHIDFGPSWPARSAAACFACVSLSCPDQPNKAPLKVQIVDKCPGCKSGDLDVSPVVFEHFFDKDKGRAKINWS</sequence>
<accession>A0A1Y2I1E2</accession>
<feature type="non-terminal residue" evidence="2">
    <location>
        <position position="190"/>
    </location>
</feature>
<name>A0A1Y2I1E2_9FUNG</name>
<reference evidence="2 3" key="1">
    <citation type="submission" date="2016-07" db="EMBL/GenBank/DDBJ databases">
        <title>Pervasive Adenine N6-methylation of Active Genes in Fungi.</title>
        <authorList>
            <consortium name="DOE Joint Genome Institute"/>
            <person name="Mondo S.J."/>
            <person name="Dannebaum R.O."/>
            <person name="Kuo R.C."/>
            <person name="Labutti K."/>
            <person name="Haridas S."/>
            <person name="Kuo A."/>
            <person name="Salamov A."/>
            <person name="Ahrendt S.R."/>
            <person name="Lipzen A."/>
            <person name="Sullivan W."/>
            <person name="Andreopoulos W.B."/>
            <person name="Clum A."/>
            <person name="Lindquist E."/>
            <person name="Daum C."/>
            <person name="Ramamoorthy G.K."/>
            <person name="Gryganskyi A."/>
            <person name="Culley D."/>
            <person name="Magnuson J.K."/>
            <person name="James T.Y."/>
            <person name="O'Malley M.A."/>
            <person name="Stajich J.E."/>
            <person name="Spatafora J.W."/>
            <person name="Visel A."/>
            <person name="Grigoriev I.V."/>
        </authorList>
    </citation>
    <scope>NUCLEOTIDE SEQUENCE [LARGE SCALE GENOMIC DNA]</scope>
    <source>
        <strain evidence="2 3">PL171</strain>
    </source>
</reference>
<dbReference type="EMBL" id="MCFL01000002">
    <property type="protein sequence ID" value="ORZ40665.1"/>
    <property type="molecule type" value="Genomic_DNA"/>
</dbReference>
<dbReference type="AlphaFoldDB" id="A0A1Y2I1E2"/>
<protein>
    <submittedName>
        <fullName evidence="2">RlpA-like double-psi beta-barrel-protein domain-containing protein-containing protein</fullName>
    </submittedName>
</protein>